<keyword evidence="3" id="KW-1185">Reference proteome</keyword>
<dbReference type="InterPro" id="IPR002589">
    <property type="entry name" value="Macro_dom"/>
</dbReference>
<evidence type="ECO:0000256" key="1">
    <source>
        <dbReference type="SAM" id="MobiDB-lite"/>
    </source>
</evidence>
<evidence type="ECO:0000259" key="2">
    <source>
        <dbReference type="PROSITE" id="PS51154"/>
    </source>
</evidence>
<dbReference type="InterPro" id="IPR027417">
    <property type="entry name" value="P-loop_NTPase"/>
</dbReference>
<dbReference type="GO" id="GO:0003725">
    <property type="term" value="F:double-stranded RNA binding"/>
    <property type="evidence" value="ECO:0000318"/>
    <property type="project" value="GO_Central"/>
</dbReference>
<sequence>MENEMEIDDSHSKHRKEEKEGNGKALVVIMVGPPGSGKSTFCDLVMGASSRPWARICQDTINNGKSGTRAKCLSSAIAALKDKKSVFIDRCNLDKEQRADFVKLGSPEVDVHAVVLDLPAKLCISRSVKRTGHEGNLQGGKAAAVVNRMLQKKELPKLNEGYSRITICPSESDVEDAITTYSRLSSQDTLPSGCFGQKSSDAKIQVGIMKFLKKVDPPGSGSGSSMTPNSSPSLPVKEPKVRSEGSKPESFGGVSNEGEKEDPMAVESVADTVALTNSKDDSASLDTTDTLAFPSISTADFQFDHEKASDIIVEKVEEYISKLRNARLVLVDLTHKSKILSLVKSKAAQRNINPEKFSTFVGDITCLYSKGGMRCNVIANAANWRLKPGGGGVNAAIFSAAGPSLEVATKERANTLAPGKAAVIPVPADSPLFIREGVTHVIHVVGPNMNPQRPNCLKNNYDEGCKILREAYSSLFEGFVSILKRSEVQNHRGKRGNNASDQKMKREIVHVEERSKKNKGLKYEVGSGNTDLEQQNKSKSNVNSSKAWGSWAQALYSLAMNPEKHKSDVLETTIDVIVLNDIYPKAKRHILVLARLNGLDRLEDVCQEHLQLLKTMHQVGMNWTERLLLEDDSLIFRLGFHSVPSMRQLHLHVISQDFNSPHLKNKKHWNSFNTEFFRDAVDVIEEVEKFGKPSIQDEGLLSKELRCHRCKSAHPNIPRLKSHINNCKAPFPATLLQNGRLVQGTTKTDADS</sequence>
<dbReference type="Pfam" id="PF13671">
    <property type="entry name" value="AAA_33"/>
    <property type="match status" value="1"/>
</dbReference>
<dbReference type="GO" id="GO:0000012">
    <property type="term" value="P:single strand break repair"/>
    <property type="evidence" value="ECO:0000318"/>
    <property type="project" value="GO_Central"/>
</dbReference>
<reference evidence="4" key="2">
    <citation type="submission" date="2025-08" db="UniProtKB">
        <authorList>
            <consortium name="RefSeq"/>
        </authorList>
    </citation>
    <scope>IDENTIFICATION</scope>
    <source>
        <tissue evidence="4">Leaf</tissue>
    </source>
</reference>
<dbReference type="FunFam" id="3.40.50.300:FF:002337">
    <property type="entry name" value="Transcription factor bHLH140"/>
    <property type="match status" value="1"/>
</dbReference>
<dbReference type="FunFam" id="3.30.428.10:FF:000004">
    <property type="entry name" value="aprataxin isoform X2"/>
    <property type="match status" value="1"/>
</dbReference>
<dbReference type="InterPro" id="IPR036265">
    <property type="entry name" value="HIT-like_sf"/>
</dbReference>
<proteinExistence type="predicted"/>
<dbReference type="PANTHER" id="PTHR12486:SF4">
    <property type="entry name" value="APRATAXIN"/>
    <property type="match status" value="1"/>
</dbReference>
<dbReference type="Gene3D" id="3.40.220.10">
    <property type="entry name" value="Leucine Aminopeptidase, subunit E, domain 1"/>
    <property type="match status" value="1"/>
</dbReference>
<dbReference type="PROSITE" id="PS00892">
    <property type="entry name" value="HIT_1"/>
    <property type="match status" value="1"/>
</dbReference>
<dbReference type="SUPFAM" id="SSF52540">
    <property type="entry name" value="P-loop containing nucleoside triphosphate hydrolases"/>
    <property type="match status" value="1"/>
</dbReference>
<feature type="domain" description="Macro" evidence="2">
    <location>
        <begin position="344"/>
        <end position="591"/>
    </location>
</feature>
<reference evidence="3" key="1">
    <citation type="journal article" date="2021" name="Nat. Commun.">
        <title>Genomic analyses provide insights into spinach domestication and the genetic basis of agronomic traits.</title>
        <authorList>
            <person name="Cai X."/>
            <person name="Sun X."/>
            <person name="Xu C."/>
            <person name="Sun H."/>
            <person name="Wang X."/>
            <person name="Ge C."/>
            <person name="Zhang Z."/>
            <person name="Wang Q."/>
            <person name="Fei Z."/>
            <person name="Jiao C."/>
            <person name="Wang Q."/>
        </authorList>
    </citation>
    <scope>NUCLEOTIDE SEQUENCE [LARGE SCALE GENOMIC DNA]</scope>
    <source>
        <strain evidence="3">cv. Varoflay</strain>
    </source>
</reference>
<feature type="region of interest" description="Disordered" evidence="1">
    <location>
        <begin position="522"/>
        <end position="543"/>
    </location>
</feature>
<feature type="compositionally biased region" description="Basic and acidic residues" evidence="1">
    <location>
        <begin position="237"/>
        <end position="247"/>
    </location>
</feature>
<gene>
    <name evidence="4" type="primary">LOC110791642</name>
</gene>
<dbReference type="GeneID" id="110791642"/>
<name>A0A9R0IMH5_SPIOL</name>
<dbReference type="SUPFAM" id="SSF54197">
    <property type="entry name" value="HIT-like"/>
    <property type="match status" value="1"/>
</dbReference>
<evidence type="ECO:0000313" key="4">
    <source>
        <dbReference type="RefSeq" id="XP_021852103.1"/>
    </source>
</evidence>
<dbReference type="Pfam" id="PF16278">
    <property type="entry name" value="zf-C2HE"/>
    <property type="match status" value="1"/>
</dbReference>
<feature type="region of interest" description="Disordered" evidence="1">
    <location>
        <begin position="1"/>
        <end position="21"/>
    </location>
</feature>
<dbReference type="GO" id="GO:0033699">
    <property type="term" value="F:DNA 5'-adenosine monophosphate hydrolase activity"/>
    <property type="evidence" value="ECO:0000318"/>
    <property type="project" value="GO_Central"/>
</dbReference>
<dbReference type="PROSITE" id="PS51154">
    <property type="entry name" value="MACRO"/>
    <property type="match status" value="1"/>
</dbReference>
<feature type="region of interest" description="Disordered" evidence="1">
    <location>
        <begin position="215"/>
        <end position="263"/>
    </location>
</feature>
<dbReference type="GO" id="GO:0030983">
    <property type="term" value="F:mismatched DNA binding"/>
    <property type="evidence" value="ECO:0000318"/>
    <property type="project" value="GO_Central"/>
</dbReference>
<dbReference type="InterPro" id="IPR032566">
    <property type="entry name" value="Znf-C2HE"/>
</dbReference>
<dbReference type="InterPro" id="IPR019808">
    <property type="entry name" value="Histidine_triad_CS"/>
</dbReference>
<dbReference type="GO" id="GO:1990165">
    <property type="term" value="F:single-strand break-containing DNA binding"/>
    <property type="evidence" value="ECO:0000318"/>
    <property type="project" value="GO_Central"/>
</dbReference>
<dbReference type="SUPFAM" id="SSF52949">
    <property type="entry name" value="Macro domain-like"/>
    <property type="match status" value="1"/>
</dbReference>
<protein>
    <submittedName>
        <fullName evidence="4">Transcription factor bHLH140</fullName>
    </submittedName>
</protein>
<dbReference type="PANTHER" id="PTHR12486">
    <property type="entry name" value="APRATAXIN-RELATED"/>
    <property type="match status" value="1"/>
</dbReference>
<dbReference type="Pfam" id="PF11969">
    <property type="entry name" value="DcpS_C"/>
    <property type="match status" value="1"/>
</dbReference>
<dbReference type="InterPro" id="IPR043472">
    <property type="entry name" value="Macro_dom-like"/>
</dbReference>
<accession>A0A9R0IMH5</accession>
<dbReference type="RefSeq" id="XP_021852103.1">
    <property type="nucleotide sequence ID" value="XM_021996411.2"/>
</dbReference>
<dbReference type="GO" id="GO:0003697">
    <property type="term" value="F:single-stranded DNA binding"/>
    <property type="evidence" value="ECO:0000318"/>
    <property type="project" value="GO_Central"/>
</dbReference>
<dbReference type="GO" id="GO:0005634">
    <property type="term" value="C:nucleus"/>
    <property type="evidence" value="ECO:0000318"/>
    <property type="project" value="GO_Central"/>
</dbReference>
<feature type="compositionally biased region" description="Low complexity" evidence="1">
    <location>
        <begin position="217"/>
        <end position="235"/>
    </location>
</feature>
<dbReference type="Pfam" id="PF01661">
    <property type="entry name" value="Macro"/>
    <property type="match status" value="1"/>
</dbReference>
<evidence type="ECO:0000313" key="3">
    <source>
        <dbReference type="Proteomes" id="UP000813463"/>
    </source>
</evidence>
<dbReference type="OrthoDB" id="3512845at2759"/>
<dbReference type="Gene3D" id="3.40.50.300">
    <property type="entry name" value="P-loop containing nucleotide triphosphate hydrolases"/>
    <property type="match status" value="1"/>
</dbReference>
<feature type="compositionally biased region" description="Basic and acidic residues" evidence="1">
    <location>
        <begin position="8"/>
        <end position="21"/>
    </location>
</feature>
<dbReference type="AlphaFoldDB" id="A0A9R0IMH5"/>
<dbReference type="Proteomes" id="UP000813463">
    <property type="component" value="Chromosome 6"/>
</dbReference>
<dbReference type="FunFam" id="3.40.220.10:FF:000020">
    <property type="entry name" value="Transcription factor bHLH140"/>
    <property type="match status" value="1"/>
</dbReference>
<dbReference type="Gene3D" id="3.30.428.10">
    <property type="entry name" value="HIT-like"/>
    <property type="match status" value="1"/>
</dbReference>
<dbReference type="KEGG" id="soe:110791642"/>
<organism evidence="3 4">
    <name type="scientific">Spinacia oleracea</name>
    <name type="common">Spinach</name>
    <dbReference type="NCBI Taxonomy" id="3562"/>
    <lineage>
        <taxon>Eukaryota</taxon>
        <taxon>Viridiplantae</taxon>
        <taxon>Streptophyta</taxon>
        <taxon>Embryophyta</taxon>
        <taxon>Tracheophyta</taxon>
        <taxon>Spermatophyta</taxon>
        <taxon>Magnoliopsida</taxon>
        <taxon>eudicotyledons</taxon>
        <taxon>Gunneridae</taxon>
        <taxon>Pentapetalae</taxon>
        <taxon>Caryophyllales</taxon>
        <taxon>Chenopodiaceae</taxon>
        <taxon>Chenopodioideae</taxon>
        <taxon>Anserineae</taxon>
        <taxon>Spinacia</taxon>
    </lineage>
</organism>